<name>A0A0S3Q023_9BRAD</name>
<feature type="transmembrane region" description="Helical" evidence="1">
    <location>
        <begin position="240"/>
        <end position="264"/>
    </location>
</feature>
<keyword evidence="1" id="KW-1133">Transmembrane helix</keyword>
<accession>A0A0S3Q023</accession>
<protein>
    <recommendedName>
        <fullName evidence="4">Inner membrane protein YjgN</fullName>
    </recommendedName>
</protein>
<gene>
    <name evidence="2" type="ORF">GJW-30_1_04117</name>
</gene>
<dbReference type="KEGG" id="vgo:GJW-30_1_04117"/>
<dbReference type="Pfam" id="PF05987">
    <property type="entry name" value="DUF898"/>
    <property type="match status" value="1"/>
</dbReference>
<evidence type="ECO:0000256" key="1">
    <source>
        <dbReference type="SAM" id="Phobius"/>
    </source>
</evidence>
<dbReference type="Proteomes" id="UP000236884">
    <property type="component" value="Chromosome"/>
</dbReference>
<feature type="transmembrane region" description="Helical" evidence="1">
    <location>
        <begin position="190"/>
        <end position="211"/>
    </location>
</feature>
<reference evidence="2 3" key="1">
    <citation type="submission" date="2015-08" db="EMBL/GenBank/DDBJ databases">
        <title>Investigation of the bacterial diversity of lava forest soil.</title>
        <authorList>
            <person name="Lee J.S."/>
        </authorList>
    </citation>
    <scope>NUCLEOTIDE SEQUENCE [LARGE SCALE GENOMIC DNA]</scope>
    <source>
        <strain evidence="2 3">GJW-30</strain>
    </source>
</reference>
<feature type="transmembrane region" description="Helical" evidence="1">
    <location>
        <begin position="61"/>
        <end position="82"/>
    </location>
</feature>
<keyword evidence="3" id="KW-1185">Reference proteome</keyword>
<dbReference type="EMBL" id="AP014946">
    <property type="protein sequence ID" value="BAT61558.1"/>
    <property type="molecule type" value="Genomic_DNA"/>
</dbReference>
<evidence type="ECO:0008006" key="4">
    <source>
        <dbReference type="Google" id="ProtNLM"/>
    </source>
</evidence>
<feature type="transmembrane region" description="Helical" evidence="1">
    <location>
        <begin position="132"/>
        <end position="157"/>
    </location>
</feature>
<evidence type="ECO:0000313" key="2">
    <source>
        <dbReference type="EMBL" id="BAT61558.1"/>
    </source>
</evidence>
<dbReference type="AlphaFoldDB" id="A0A0S3Q023"/>
<feature type="transmembrane region" description="Helical" evidence="1">
    <location>
        <begin position="12"/>
        <end position="32"/>
    </location>
</feature>
<feature type="transmembrane region" description="Helical" evidence="1">
    <location>
        <begin position="296"/>
        <end position="322"/>
    </location>
</feature>
<sequence>MGRFLGREGAFFGMLVRGNIFMLLTLGIYRFWLTTDIRRYLWGNTEIAGDTFEYTGTAKELLIGFLLAIVLLLPLNAVIYVGTLVPSILPYAGTVGFLGFTLLGQFAFYRARRYRLTRTVYRGVRLFQTGSAVRYAIVASLWGIAILLTFGLLYPWAAANLERYKMRNTHFGNLSGSFTGSGTSLFFRGILIWLVTLAPVAFVVIGAMFAIDWTTLADLVEADDLEKAFENFGTRNPAMVAALGFFIGSLVWAAVVGGLLYPIFRAIAMRWWISGVQIGPIKATSSVRNGQVYWVYFRYILLTMAMGIAFSAFAGMFFGLFASFFGGAEAFTTKFSQSMSVQIIAYAAGVFGYAIFLLATSVLYQTAVAFRFWRLSFETTAFSGLEVLDSVIAAGEKSGVFGEGLADALDVGGF</sequence>
<proteinExistence type="predicted"/>
<dbReference type="InterPro" id="IPR010295">
    <property type="entry name" value="DUF898"/>
</dbReference>
<feature type="transmembrane region" description="Helical" evidence="1">
    <location>
        <begin position="88"/>
        <end position="111"/>
    </location>
</feature>
<keyword evidence="1" id="KW-0812">Transmembrane</keyword>
<keyword evidence="1" id="KW-0472">Membrane</keyword>
<evidence type="ECO:0000313" key="3">
    <source>
        <dbReference type="Proteomes" id="UP000236884"/>
    </source>
</evidence>
<organism evidence="2 3">
    <name type="scientific">Variibacter gotjawalensis</name>
    <dbReference type="NCBI Taxonomy" id="1333996"/>
    <lineage>
        <taxon>Bacteria</taxon>
        <taxon>Pseudomonadati</taxon>
        <taxon>Pseudomonadota</taxon>
        <taxon>Alphaproteobacteria</taxon>
        <taxon>Hyphomicrobiales</taxon>
        <taxon>Nitrobacteraceae</taxon>
        <taxon>Variibacter</taxon>
    </lineage>
</organism>
<feature type="transmembrane region" description="Helical" evidence="1">
    <location>
        <begin position="343"/>
        <end position="364"/>
    </location>
</feature>